<evidence type="ECO:0000313" key="1">
    <source>
        <dbReference type="EMBL" id="SVC24616.1"/>
    </source>
</evidence>
<reference evidence="1" key="1">
    <citation type="submission" date="2018-05" db="EMBL/GenBank/DDBJ databases">
        <authorList>
            <person name="Lanie J.A."/>
            <person name="Ng W.-L."/>
            <person name="Kazmierczak K.M."/>
            <person name="Andrzejewski T.M."/>
            <person name="Davidsen T.M."/>
            <person name="Wayne K.J."/>
            <person name="Tettelin H."/>
            <person name="Glass J.I."/>
            <person name="Rusch D."/>
            <person name="Podicherti R."/>
            <person name="Tsui H.-C.T."/>
            <person name="Winkler M.E."/>
        </authorList>
    </citation>
    <scope>NUCLEOTIDE SEQUENCE</scope>
</reference>
<organism evidence="1">
    <name type="scientific">marine metagenome</name>
    <dbReference type="NCBI Taxonomy" id="408172"/>
    <lineage>
        <taxon>unclassified sequences</taxon>
        <taxon>metagenomes</taxon>
        <taxon>ecological metagenomes</taxon>
    </lineage>
</organism>
<sequence>IAILIFAIYIIRLINEEESKTRTKETSQYYEDEPLSKIFIEGDEPWEEILFDNFDILSESLQALDSSAPFTFRIATAERLWYRYEVDSLKALESVIPRGDNHQYSFNHSFKILFGHSNTLNLFLNDYKIKNLKSLSGPVLLNISYPNKTLTLQHFVSKL</sequence>
<protein>
    <recommendedName>
        <fullName evidence="2">DUF4115 domain-containing protein</fullName>
    </recommendedName>
</protein>
<dbReference type="EMBL" id="UINC01081085">
    <property type="protein sequence ID" value="SVC24616.1"/>
    <property type="molecule type" value="Genomic_DNA"/>
</dbReference>
<name>A0A382KKD2_9ZZZZ</name>
<accession>A0A382KKD2</accession>
<feature type="non-terminal residue" evidence="1">
    <location>
        <position position="1"/>
    </location>
</feature>
<dbReference type="AlphaFoldDB" id="A0A382KKD2"/>
<gene>
    <name evidence="1" type="ORF">METZ01_LOCUS277470</name>
</gene>
<evidence type="ECO:0008006" key="2">
    <source>
        <dbReference type="Google" id="ProtNLM"/>
    </source>
</evidence>
<proteinExistence type="predicted"/>